<evidence type="ECO:0000313" key="3">
    <source>
        <dbReference type="Proteomes" id="UP000326396"/>
    </source>
</evidence>
<sequence length="178" mass="20448">MVRTKQPTGKRKARGEASSSRNPEQPPTPWQRIDDYDEEELRPPSTLRLVGMAEGVQGIMSKENLNHDARFDTKPSNQYMYPSVEELYTKVDQQPTWPTMLQAIFEPGNVRGMKRNDLKIEAKLLLAFLTTNVIPRRADMASIGHPEVPILYALMTGKPNILFRYLSMMNIWEARNTK</sequence>
<evidence type="ECO:0000313" key="2">
    <source>
        <dbReference type="EMBL" id="KAD4982150.1"/>
    </source>
</evidence>
<dbReference type="Proteomes" id="UP000326396">
    <property type="component" value="Linkage Group LG18"/>
</dbReference>
<dbReference type="AlphaFoldDB" id="A0A5N6NNW5"/>
<name>A0A5N6NNW5_9ASTR</name>
<proteinExistence type="predicted"/>
<feature type="region of interest" description="Disordered" evidence="1">
    <location>
        <begin position="1"/>
        <end position="38"/>
    </location>
</feature>
<dbReference type="EMBL" id="SZYD01000010">
    <property type="protein sequence ID" value="KAD4982150.1"/>
    <property type="molecule type" value="Genomic_DNA"/>
</dbReference>
<gene>
    <name evidence="2" type="ORF">E3N88_18821</name>
</gene>
<keyword evidence="3" id="KW-1185">Reference proteome</keyword>
<accession>A0A5N6NNW5</accession>
<protein>
    <submittedName>
        <fullName evidence="2">Uncharacterized protein</fullName>
    </submittedName>
</protein>
<organism evidence="2 3">
    <name type="scientific">Mikania micrantha</name>
    <name type="common">bitter vine</name>
    <dbReference type="NCBI Taxonomy" id="192012"/>
    <lineage>
        <taxon>Eukaryota</taxon>
        <taxon>Viridiplantae</taxon>
        <taxon>Streptophyta</taxon>
        <taxon>Embryophyta</taxon>
        <taxon>Tracheophyta</taxon>
        <taxon>Spermatophyta</taxon>
        <taxon>Magnoliopsida</taxon>
        <taxon>eudicotyledons</taxon>
        <taxon>Gunneridae</taxon>
        <taxon>Pentapetalae</taxon>
        <taxon>asterids</taxon>
        <taxon>campanulids</taxon>
        <taxon>Asterales</taxon>
        <taxon>Asteraceae</taxon>
        <taxon>Asteroideae</taxon>
        <taxon>Heliantheae alliance</taxon>
        <taxon>Eupatorieae</taxon>
        <taxon>Mikania</taxon>
    </lineage>
</organism>
<comment type="caution">
    <text evidence="2">The sequence shown here is derived from an EMBL/GenBank/DDBJ whole genome shotgun (WGS) entry which is preliminary data.</text>
</comment>
<reference evidence="2 3" key="1">
    <citation type="submission" date="2019-05" db="EMBL/GenBank/DDBJ databases">
        <title>Mikania micrantha, genome provides insights into the molecular mechanism of rapid growth.</title>
        <authorList>
            <person name="Liu B."/>
        </authorList>
    </citation>
    <scope>NUCLEOTIDE SEQUENCE [LARGE SCALE GENOMIC DNA]</scope>
    <source>
        <strain evidence="2">NLD-2019</strain>
        <tissue evidence="2">Leaf</tissue>
    </source>
</reference>
<evidence type="ECO:0000256" key="1">
    <source>
        <dbReference type="SAM" id="MobiDB-lite"/>
    </source>
</evidence>